<dbReference type="EMBL" id="JAACJO010000002">
    <property type="protein sequence ID" value="KAF5362411.1"/>
    <property type="molecule type" value="Genomic_DNA"/>
</dbReference>
<feature type="compositionally biased region" description="Basic and acidic residues" evidence="1">
    <location>
        <begin position="303"/>
        <end position="335"/>
    </location>
</feature>
<feature type="region of interest" description="Disordered" evidence="1">
    <location>
        <begin position="257"/>
        <end position="279"/>
    </location>
</feature>
<feature type="compositionally biased region" description="Polar residues" evidence="1">
    <location>
        <begin position="352"/>
        <end position="366"/>
    </location>
</feature>
<name>A0A8H5GCQ1_9AGAR</name>
<evidence type="ECO:0000256" key="1">
    <source>
        <dbReference type="SAM" id="MobiDB-lite"/>
    </source>
</evidence>
<dbReference type="GO" id="GO:0016740">
    <property type="term" value="F:transferase activity"/>
    <property type="evidence" value="ECO:0007669"/>
    <property type="project" value="InterPro"/>
</dbReference>
<accession>A0A8H5GCQ1</accession>
<proteinExistence type="predicted"/>
<gene>
    <name evidence="2" type="ORF">D9756_002667</name>
</gene>
<organism evidence="2 3">
    <name type="scientific">Leucocoprinus leucothites</name>
    <dbReference type="NCBI Taxonomy" id="201217"/>
    <lineage>
        <taxon>Eukaryota</taxon>
        <taxon>Fungi</taxon>
        <taxon>Dikarya</taxon>
        <taxon>Basidiomycota</taxon>
        <taxon>Agaricomycotina</taxon>
        <taxon>Agaricomycetes</taxon>
        <taxon>Agaricomycetidae</taxon>
        <taxon>Agaricales</taxon>
        <taxon>Agaricineae</taxon>
        <taxon>Agaricaceae</taxon>
        <taxon>Leucocoprinus</taxon>
    </lineage>
</organism>
<comment type="caution">
    <text evidence="2">The sequence shown here is derived from an EMBL/GenBank/DDBJ whole genome shotgun (WGS) entry which is preliminary data.</text>
</comment>
<feature type="compositionally biased region" description="Basic and acidic residues" evidence="1">
    <location>
        <begin position="267"/>
        <end position="278"/>
    </location>
</feature>
<feature type="region of interest" description="Disordered" evidence="1">
    <location>
        <begin position="302"/>
        <end position="382"/>
    </location>
</feature>
<dbReference type="AlphaFoldDB" id="A0A8H5GCQ1"/>
<dbReference type="Proteomes" id="UP000559027">
    <property type="component" value="Unassembled WGS sequence"/>
</dbReference>
<dbReference type="SUPFAM" id="SSF56399">
    <property type="entry name" value="ADP-ribosylation"/>
    <property type="match status" value="1"/>
</dbReference>
<evidence type="ECO:0000313" key="3">
    <source>
        <dbReference type="Proteomes" id="UP000559027"/>
    </source>
</evidence>
<protein>
    <recommendedName>
        <fullName evidence="4">2'-phosphotransferase</fullName>
    </recommendedName>
</protein>
<reference evidence="2 3" key="1">
    <citation type="journal article" date="2020" name="ISME J.">
        <title>Uncovering the hidden diversity of litter-decomposition mechanisms in mushroom-forming fungi.</title>
        <authorList>
            <person name="Floudas D."/>
            <person name="Bentzer J."/>
            <person name="Ahren D."/>
            <person name="Johansson T."/>
            <person name="Persson P."/>
            <person name="Tunlid A."/>
        </authorList>
    </citation>
    <scope>NUCLEOTIDE SEQUENCE [LARGE SCALE GENOMIC DNA]</scope>
    <source>
        <strain evidence="2 3">CBS 146.42</strain>
    </source>
</reference>
<evidence type="ECO:0000313" key="2">
    <source>
        <dbReference type="EMBL" id="KAF5362411.1"/>
    </source>
</evidence>
<keyword evidence="3" id="KW-1185">Reference proteome</keyword>
<dbReference type="InterPro" id="IPR002745">
    <property type="entry name" value="Ptrans_KptA/Tpt1"/>
</dbReference>
<dbReference type="Pfam" id="PF01885">
    <property type="entry name" value="PTS_2-RNA"/>
    <property type="match status" value="1"/>
</dbReference>
<evidence type="ECO:0008006" key="4">
    <source>
        <dbReference type="Google" id="ProtNLM"/>
    </source>
</evidence>
<dbReference type="OrthoDB" id="419694at2759"/>
<sequence length="382" mass="43779">MNAIKFLPKPSTSPSNFTRTLNIYKKTFRDPSQEFRPKTLGWEERPIRVANTVTWLLEHAKNQGLRARKDGYVRVQDLLQHPRLLNIDFPTIEKTVNDWRTHQLKLIYAPQNTFHWTDNEPQLCCWWIGLQKIRTHEHHVDCRVADPNETAGLVYQTSSTEWRKIRERGIPRGNESQITFHNDITIPFHYQGDNTFIRLNSNKLHSNIPLYTTRATHRRRGNKIVETFSTPAPTVPPTMFEAAMRIAVERFPLILRPEGGKGRRKPRQQEKTADKPRIMESGIDALRKYGFAHVVQSSGLEASLREQQKEDSTELTEKATLHRKSTKDGPIDVHKGSITARSIPSPPDQDFPKQSTKDPPSPSSALPTVPPHPVTHTPTSPS</sequence>